<organism evidence="2 3">
    <name type="scientific">Nitrospira japonica</name>
    <dbReference type="NCBI Taxonomy" id="1325564"/>
    <lineage>
        <taxon>Bacteria</taxon>
        <taxon>Pseudomonadati</taxon>
        <taxon>Nitrospirota</taxon>
        <taxon>Nitrospiria</taxon>
        <taxon>Nitrospirales</taxon>
        <taxon>Nitrospiraceae</taxon>
        <taxon>Nitrospira</taxon>
    </lineage>
</organism>
<feature type="region of interest" description="Disordered" evidence="1">
    <location>
        <begin position="92"/>
        <end position="125"/>
    </location>
</feature>
<sequence length="125" mass="13747">MVKTVIPARNPGSPTSILRPCLHREIGHISPLADCRRRRQQRTDTDPKQAASSYDTAIKDSFYAGLRQGVCKCGLNGAKRYSGISVARMKLQTGTEPERWPDRCESDPEVQSTQGGRYEGPGGIT</sequence>
<dbReference type="EMBL" id="LT828648">
    <property type="protein sequence ID" value="SLM47273.1"/>
    <property type="molecule type" value="Genomic_DNA"/>
</dbReference>
<dbReference type="Proteomes" id="UP000192042">
    <property type="component" value="Chromosome I"/>
</dbReference>
<evidence type="ECO:0000313" key="2">
    <source>
        <dbReference type="EMBL" id="SLM47273.1"/>
    </source>
</evidence>
<gene>
    <name evidence="2" type="ORF">NSJP_1101</name>
</gene>
<dbReference type="STRING" id="1325564.NSJP_1101"/>
<accession>A0A1W1I364</accession>
<proteinExistence type="predicted"/>
<dbReference type="KEGG" id="nja:NSJP_1101"/>
<protein>
    <submittedName>
        <fullName evidence="2">Uncharacterized protein</fullName>
    </submittedName>
</protein>
<keyword evidence="3" id="KW-1185">Reference proteome</keyword>
<dbReference type="AlphaFoldDB" id="A0A1W1I364"/>
<name>A0A1W1I364_9BACT</name>
<feature type="compositionally biased region" description="Basic and acidic residues" evidence="1">
    <location>
        <begin position="96"/>
        <end position="106"/>
    </location>
</feature>
<evidence type="ECO:0000313" key="3">
    <source>
        <dbReference type="Proteomes" id="UP000192042"/>
    </source>
</evidence>
<reference evidence="2 3" key="1">
    <citation type="submission" date="2017-03" db="EMBL/GenBank/DDBJ databases">
        <authorList>
            <person name="Afonso C.L."/>
            <person name="Miller P.J."/>
            <person name="Scott M.A."/>
            <person name="Spackman E."/>
            <person name="Goraichik I."/>
            <person name="Dimitrov K.M."/>
            <person name="Suarez D.L."/>
            <person name="Swayne D.E."/>
        </authorList>
    </citation>
    <scope>NUCLEOTIDE SEQUENCE [LARGE SCALE GENOMIC DNA]</scope>
    <source>
        <strain evidence="2">Genome sequencing of Nitrospira japonica strain NJ11</strain>
    </source>
</reference>
<evidence type="ECO:0000256" key="1">
    <source>
        <dbReference type="SAM" id="MobiDB-lite"/>
    </source>
</evidence>